<proteinExistence type="predicted"/>
<reference evidence="1 2" key="1">
    <citation type="journal article" date="2020" name="Appl. Environ. Microbiol.">
        <title>Genomic Characteristics of a Novel Species of Ammonia-Oxidizing Archaea from the Jiulong River Estuary.</title>
        <authorList>
            <person name="Zou D."/>
            <person name="Wan R."/>
            <person name="Han L."/>
            <person name="Xu M.N."/>
            <person name="Liu Y."/>
            <person name="Liu H."/>
            <person name="Kao S.J."/>
            <person name="Li M."/>
        </authorList>
    </citation>
    <scope>NUCLEOTIDE SEQUENCE [LARGE SCALE GENOMIC DNA]</scope>
    <source>
        <strain evidence="1">W1bin1</strain>
    </source>
</reference>
<dbReference type="EMBL" id="JACEMZ010000056">
    <property type="protein sequence ID" value="MBA4452943.1"/>
    <property type="molecule type" value="Genomic_DNA"/>
</dbReference>
<gene>
    <name evidence="1" type="ORF">H2B03_07255</name>
</gene>
<organism evidence="1 2">
    <name type="scientific">Candidatus Nitrosomaritimum aestuariumsis</name>
    <dbReference type="NCBI Taxonomy" id="3342354"/>
    <lineage>
        <taxon>Archaea</taxon>
        <taxon>Nitrososphaerota</taxon>
        <taxon>Nitrososphaeria</taxon>
        <taxon>Nitrosopumilales</taxon>
        <taxon>Nitrosopumilaceae</taxon>
        <taxon>Candidatus Nitrosomaritimum</taxon>
    </lineage>
</organism>
<name>A0AC60VZS7_9ARCH</name>
<evidence type="ECO:0000313" key="2">
    <source>
        <dbReference type="Proteomes" id="UP000559653"/>
    </source>
</evidence>
<dbReference type="Proteomes" id="UP000559653">
    <property type="component" value="Unassembled WGS sequence"/>
</dbReference>
<accession>A0AC60VZS7</accession>
<comment type="caution">
    <text evidence="1">The sequence shown here is derived from an EMBL/GenBank/DDBJ whole genome shotgun (WGS) entry which is preliminary data.</text>
</comment>
<protein>
    <submittedName>
        <fullName evidence="1">Uncharacterized protein</fullName>
    </submittedName>
</protein>
<evidence type="ECO:0000313" key="1">
    <source>
        <dbReference type="EMBL" id="MBA4452943.1"/>
    </source>
</evidence>
<sequence length="322" mass="36375">MSFPLVYAQENSILLEVEKFNYFVGEKINISGSVQEILFGQEVNFMIIGPNGDVISIEKISMDKSKQFKIQIPADSESLKDFGKYSVFARYGSENHVAKDTFSFEQKNKHLAPSVSKKNVLLNFDFVNPNKKSIQEHVDYTITISKNGDTIFGPAFKHATSGSVSLPVMLAERQTHDILIEINGVMFQPIPAEFSNFNIMTGGQTMLSEFTSENSLKINLALNKNPSPDPKIVPEWVKNNAKWWSDGQIDDAAFTQAIQYLIAEDIVEIPDLPYPASWQDKDVPSWVKNNAKWWADNLIEEDDFIKAIKFLVEKGVIQINQV</sequence>